<dbReference type="RefSeq" id="WP_124873341.1">
    <property type="nucleotide sequence ID" value="NZ_CP034184.1"/>
</dbReference>
<name>A0A3G8YS73_9DEIO</name>
<evidence type="ECO:0000313" key="1">
    <source>
        <dbReference type="EMBL" id="AZI44056.1"/>
    </source>
</evidence>
<protein>
    <submittedName>
        <fullName evidence="1">Uncharacterized protein</fullName>
    </submittedName>
</protein>
<proteinExistence type="predicted"/>
<dbReference type="KEGG" id="dph:EHF33_14145"/>
<reference evidence="1 2" key="1">
    <citation type="submission" date="2018-11" db="EMBL/GenBank/DDBJ databases">
        <title>Deinococcus shelandsis sp. nov., isolated from South Shetland Islands soil of Antarctica.</title>
        <authorList>
            <person name="Tian J."/>
        </authorList>
    </citation>
    <scope>NUCLEOTIDE SEQUENCE [LARGE SCALE GENOMIC DNA]</scope>
    <source>
        <strain evidence="1 2">S14-83T</strain>
    </source>
</reference>
<sequence length="234" mass="25680">MTLVLAQLNDTRPIRPWSSFPTFLFGPGSTMHRIDPDTLPRPSDVIPGFSGPCAPQGGFSVISDAWEPLAERGIDPISDPRRATLVNLARTAEAAGLFYNTDVNRAICDALGLPQDDPERLEHSRFGTEVYFARLFLTRVKEMAAEARAWAELALHTGQKLPPMRINGKRINAVYVTSVQPPELSERDSQLLALKPAAIVLTGKRGSQSLEIRTSAAGLQHALNDHLRSSQMKC</sequence>
<accession>A0A3G8YS73</accession>
<dbReference type="EMBL" id="CP034184">
    <property type="protein sequence ID" value="AZI44056.1"/>
    <property type="molecule type" value="Genomic_DNA"/>
</dbReference>
<gene>
    <name evidence="1" type="ORF">EHF33_14145</name>
</gene>
<evidence type="ECO:0000313" key="2">
    <source>
        <dbReference type="Proteomes" id="UP000276417"/>
    </source>
</evidence>
<keyword evidence="2" id="KW-1185">Reference proteome</keyword>
<organism evidence="1 2">
    <name type="scientific">Deinococcus psychrotolerans</name>
    <dbReference type="NCBI Taxonomy" id="2489213"/>
    <lineage>
        <taxon>Bacteria</taxon>
        <taxon>Thermotogati</taxon>
        <taxon>Deinococcota</taxon>
        <taxon>Deinococci</taxon>
        <taxon>Deinococcales</taxon>
        <taxon>Deinococcaceae</taxon>
        <taxon>Deinococcus</taxon>
    </lineage>
</organism>
<dbReference type="Proteomes" id="UP000276417">
    <property type="component" value="Chromosome 2"/>
</dbReference>
<dbReference type="AlphaFoldDB" id="A0A3G8YS73"/>